<dbReference type="Proteomes" id="UP001356427">
    <property type="component" value="Unassembled WGS sequence"/>
</dbReference>
<proteinExistence type="predicted"/>
<organism evidence="2 3">
    <name type="scientific">Coregonus suidteri</name>
    <dbReference type="NCBI Taxonomy" id="861788"/>
    <lineage>
        <taxon>Eukaryota</taxon>
        <taxon>Metazoa</taxon>
        <taxon>Chordata</taxon>
        <taxon>Craniata</taxon>
        <taxon>Vertebrata</taxon>
        <taxon>Euteleostomi</taxon>
        <taxon>Actinopterygii</taxon>
        <taxon>Neopterygii</taxon>
        <taxon>Teleostei</taxon>
        <taxon>Protacanthopterygii</taxon>
        <taxon>Salmoniformes</taxon>
        <taxon>Salmonidae</taxon>
        <taxon>Coregoninae</taxon>
        <taxon>Coregonus</taxon>
    </lineage>
</organism>
<gene>
    <name evidence="2" type="ORF">J4Q44_G00369450</name>
</gene>
<evidence type="ECO:0000313" key="2">
    <source>
        <dbReference type="EMBL" id="KAK6292361.1"/>
    </source>
</evidence>
<sequence>MDEFATPHLNFTTISVGLFSHIGCCLSLSYIECDRLGNIAQGNTVTDSPLISQIARLLYLPLNTHSSLPPSISLSISPSLHFSLHLSLPPSLSPSLPPHSRSHHFKSSTQRCHV</sequence>
<dbReference type="EMBL" id="JAGTTL010000038">
    <property type="protein sequence ID" value="KAK6292361.1"/>
    <property type="molecule type" value="Genomic_DNA"/>
</dbReference>
<feature type="region of interest" description="Disordered" evidence="1">
    <location>
        <begin position="95"/>
        <end position="114"/>
    </location>
</feature>
<feature type="compositionally biased region" description="Basic residues" evidence="1">
    <location>
        <begin position="100"/>
        <end position="114"/>
    </location>
</feature>
<keyword evidence="3" id="KW-1185">Reference proteome</keyword>
<dbReference type="AlphaFoldDB" id="A0AAN8KTN9"/>
<reference evidence="2 3" key="1">
    <citation type="submission" date="2021-04" db="EMBL/GenBank/DDBJ databases">
        <authorList>
            <person name="De Guttry C."/>
            <person name="Zahm M."/>
            <person name="Klopp C."/>
            <person name="Cabau C."/>
            <person name="Louis A."/>
            <person name="Berthelot C."/>
            <person name="Parey E."/>
            <person name="Roest Crollius H."/>
            <person name="Montfort J."/>
            <person name="Robinson-Rechavi M."/>
            <person name="Bucao C."/>
            <person name="Bouchez O."/>
            <person name="Gislard M."/>
            <person name="Lluch J."/>
            <person name="Milhes M."/>
            <person name="Lampietro C."/>
            <person name="Lopez Roques C."/>
            <person name="Donnadieu C."/>
            <person name="Braasch I."/>
            <person name="Desvignes T."/>
            <person name="Postlethwait J."/>
            <person name="Bobe J."/>
            <person name="Wedekind C."/>
            <person name="Guiguen Y."/>
        </authorList>
    </citation>
    <scope>NUCLEOTIDE SEQUENCE [LARGE SCALE GENOMIC DNA]</scope>
    <source>
        <strain evidence="2">Cs_M1</strain>
        <tissue evidence="2">Blood</tissue>
    </source>
</reference>
<protein>
    <submittedName>
        <fullName evidence="2">Uncharacterized protein</fullName>
    </submittedName>
</protein>
<name>A0AAN8KTN9_9TELE</name>
<comment type="caution">
    <text evidence="2">The sequence shown here is derived from an EMBL/GenBank/DDBJ whole genome shotgun (WGS) entry which is preliminary data.</text>
</comment>
<evidence type="ECO:0000256" key="1">
    <source>
        <dbReference type="SAM" id="MobiDB-lite"/>
    </source>
</evidence>
<evidence type="ECO:0000313" key="3">
    <source>
        <dbReference type="Proteomes" id="UP001356427"/>
    </source>
</evidence>
<accession>A0AAN8KTN9</accession>